<comment type="caution">
    <text evidence="1">The sequence shown here is derived from an EMBL/GenBank/DDBJ whole genome shotgun (WGS) entry which is preliminary data.</text>
</comment>
<name>A0A927GZT2_9BACL</name>
<dbReference type="Proteomes" id="UP000639396">
    <property type="component" value="Unassembled WGS sequence"/>
</dbReference>
<dbReference type="RefSeq" id="WP_190928959.1">
    <property type="nucleotide sequence ID" value="NZ_JACXJA010000019.1"/>
</dbReference>
<dbReference type="EMBL" id="JACXJA010000019">
    <property type="protein sequence ID" value="MBD2863326.1"/>
    <property type="molecule type" value="Genomic_DNA"/>
</dbReference>
<protein>
    <submittedName>
        <fullName evidence="1">Uncharacterized protein</fullName>
    </submittedName>
</protein>
<evidence type="ECO:0000313" key="1">
    <source>
        <dbReference type="EMBL" id="MBD2863326.1"/>
    </source>
</evidence>
<dbReference type="AlphaFoldDB" id="A0A927GZT2"/>
<sequence length="75" mass="8784">MKVNQGDERFFALAIQTVLHSNKHRLYLLTDTGECDSFLREMSDEILHRAQAFKRITETAVRELDHEGFYREGVV</sequence>
<organism evidence="1 2">
    <name type="scientific">Paenibacillus oceani</name>
    <dbReference type="NCBI Taxonomy" id="2772510"/>
    <lineage>
        <taxon>Bacteria</taxon>
        <taxon>Bacillati</taxon>
        <taxon>Bacillota</taxon>
        <taxon>Bacilli</taxon>
        <taxon>Bacillales</taxon>
        <taxon>Paenibacillaceae</taxon>
        <taxon>Paenibacillus</taxon>
    </lineage>
</organism>
<reference evidence="1" key="1">
    <citation type="submission" date="2020-09" db="EMBL/GenBank/DDBJ databases">
        <title>A novel bacterium of genus Paenibacillus, isolated from South China Sea.</title>
        <authorList>
            <person name="Huang H."/>
            <person name="Mo K."/>
            <person name="Hu Y."/>
        </authorList>
    </citation>
    <scope>NUCLEOTIDE SEQUENCE</scope>
    <source>
        <strain evidence="1">IB182363</strain>
    </source>
</reference>
<gene>
    <name evidence="1" type="ORF">IDH45_15135</name>
</gene>
<evidence type="ECO:0000313" key="2">
    <source>
        <dbReference type="Proteomes" id="UP000639396"/>
    </source>
</evidence>
<keyword evidence="2" id="KW-1185">Reference proteome</keyword>
<proteinExistence type="predicted"/>
<accession>A0A927GZT2</accession>